<keyword evidence="4" id="KW-1185">Reference proteome</keyword>
<feature type="domain" description="DUF2264" evidence="1">
    <location>
        <begin position="14"/>
        <end position="395"/>
    </location>
</feature>
<evidence type="ECO:0008006" key="5">
    <source>
        <dbReference type="Google" id="ProtNLM"/>
    </source>
</evidence>
<dbReference type="PANTHER" id="PTHR35339:SF2">
    <property type="entry name" value="DUF2264 DOMAIN-CONTAINING PROTEIN-RELATED"/>
    <property type="match status" value="1"/>
</dbReference>
<dbReference type="InterPro" id="IPR049349">
    <property type="entry name" value="DUF2264_N"/>
</dbReference>
<evidence type="ECO:0000313" key="3">
    <source>
        <dbReference type="EMBL" id="KAH7258757.1"/>
    </source>
</evidence>
<dbReference type="AlphaFoldDB" id="A0A9P9HLB3"/>
<dbReference type="Pfam" id="PF20938">
    <property type="entry name" value="DUF2264_C"/>
    <property type="match status" value="1"/>
</dbReference>
<evidence type="ECO:0000313" key="4">
    <source>
        <dbReference type="Proteomes" id="UP000736672"/>
    </source>
</evidence>
<dbReference type="InterPro" id="IPR016624">
    <property type="entry name" value="UCP014753"/>
</dbReference>
<dbReference type="InterPro" id="IPR049237">
    <property type="entry name" value="DUF2264_C"/>
</dbReference>
<evidence type="ECO:0000259" key="1">
    <source>
        <dbReference type="Pfam" id="PF10022"/>
    </source>
</evidence>
<comment type="caution">
    <text evidence="3">The sequence shown here is derived from an EMBL/GenBank/DDBJ whole genome shotgun (WGS) entry which is preliminary data.</text>
</comment>
<dbReference type="PIRSF" id="PIRSF014753">
    <property type="entry name" value="UCP014753"/>
    <property type="match status" value="1"/>
</dbReference>
<accession>A0A9P9HLB3</accession>
<dbReference type="EMBL" id="JAGTJS010000009">
    <property type="protein sequence ID" value="KAH7258757.1"/>
    <property type="molecule type" value="Genomic_DNA"/>
</dbReference>
<protein>
    <recommendedName>
        <fullName evidence="5">DUF2264 domain-containing protein</fullName>
    </recommendedName>
</protein>
<name>A0A9P9HLB3_FUSSL</name>
<dbReference type="OrthoDB" id="5150166at2759"/>
<reference evidence="3" key="1">
    <citation type="journal article" date="2021" name="Nat. Commun.">
        <title>Genetic determinants of endophytism in the Arabidopsis root mycobiome.</title>
        <authorList>
            <person name="Mesny F."/>
            <person name="Miyauchi S."/>
            <person name="Thiergart T."/>
            <person name="Pickel B."/>
            <person name="Atanasova L."/>
            <person name="Karlsson M."/>
            <person name="Huettel B."/>
            <person name="Barry K.W."/>
            <person name="Haridas S."/>
            <person name="Chen C."/>
            <person name="Bauer D."/>
            <person name="Andreopoulos W."/>
            <person name="Pangilinan J."/>
            <person name="LaButti K."/>
            <person name="Riley R."/>
            <person name="Lipzen A."/>
            <person name="Clum A."/>
            <person name="Drula E."/>
            <person name="Henrissat B."/>
            <person name="Kohler A."/>
            <person name="Grigoriev I.V."/>
            <person name="Martin F.M."/>
            <person name="Hacquard S."/>
        </authorList>
    </citation>
    <scope>NUCLEOTIDE SEQUENCE</scope>
    <source>
        <strain evidence="3">FSSC 5 MPI-SDFR-AT-0091</strain>
    </source>
</reference>
<dbReference type="Pfam" id="PF10022">
    <property type="entry name" value="DUF2264"/>
    <property type="match status" value="1"/>
</dbReference>
<dbReference type="PANTHER" id="PTHR35339">
    <property type="entry name" value="LINALOOL DEHYDRATASE_ISOMERASE DOMAIN-CONTAINING PROTEIN"/>
    <property type="match status" value="1"/>
</dbReference>
<feature type="domain" description="DUF2264" evidence="2">
    <location>
        <begin position="404"/>
        <end position="688"/>
    </location>
</feature>
<organism evidence="3 4">
    <name type="scientific">Fusarium solani</name>
    <name type="common">Filamentous fungus</name>
    <dbReference type="NCBI Taxonomy" id="169388"/>
    <lineage>
        <taxon>Eukaryota</taxon>
        <taxon>Fungi</taxon>
        <taxon>Dikarya</taxon>
        <taxon>Ascomycota</taxon>
        <taxon>Pezizomycotina</taxon>
        <taxon>Sordariomycetes</taxon>
        <taxon>Hypocreomycetidae</taxon>
        <taxon>Hypocreales</taxon>
        <taxon>Nectriaceae</taxon>
        <taxon>Fusarium</taxon>
        <taxon>Fusarium solani species complex</taxon>
    </lineage>
</organism>
<dbReference type="Proteomes" id="UP000736672">
    <property type="component" value="Unassembled WGS sequence"/>
</dbReference>
<evidence type="ECO:0000259" key="2">
    <source>
        <dbReference type="Pfam" id="PF20938"/>
    </source>
</evidence>
<gene>
    <name evidence="3" type="ORF">B0J15DRAFT_303424</name>
</gene>
<proteinExistence type="predicted"/>
<sequence>MPPLSGFSDNPFETRDDVIRAAEALIRPLMQYMSPGKGRVRIPHSTGTHFDETAAQLEGFARPFWAIGALLMGRTGNMELIQSWLDGFEAGTDPESPDYWGPIKSFDQRMVEAEMISFSLLASPRGLLWERLSQKAQQNLIAWLSGLHGKDMPQANWLWFRVFANLALLKVCQVDTPALRHHLKEDLERLDEFYITDGWSGDGLWRSAELDLQEYETYKETGKANTVRSSRNACYYSGSFAIQFSQLLYTRFAGDMDPDRTERYRQQARDFGRGFCRFFDKAGAAIPFGRSLTYRFACGGFFAALAVADTPDLPDPLGSPGVVKGFLLRHLRWWARHSSDIFYTDGVLNFGWTYPQMYLTEDYNSPQSVYWALKSLIVVGLPENSTFWSEPEAPYPETLLEEPLRVLPAPRQILCNQPGGNHHFMLSFAQFLAIPFKGIMAKYSKFAYSSAFGFSVPSGGYGLAQLAPDNTLALSRDGMETWAVKYKCAEPEFKTATVHAAALQQVPVATVQWFPWTDRSVSVSTTIVPPTARWPDWHIRIHRVSGHLNLGKVFTAEGGFAIHGRHVKDTLELGQLDSANLLTGCDLGEVEGVLQDERSVLILSEQGASGITTNVLAGTTVSPLKPEPNTNLMRQRTLIPTIEHTIDGSGSGEIILVTKVFAISRKANGGWKNQGASLRDRWVNEPVIDMGDTKSNGDFISVSY</sequence>